<keyword evidence="1" id="KW-0812">Transmembrane</keyword>
<accession>A0ABV1UZY8</accession>
<name>A0ABV1UZY8_9ACTN</name>
<sequence>MKRPQCPVQPAGFSERRWQCQRLADHEGPHKASYSKKAASHISWEDGASVFEQEHLPGNVRYRPPFWTAARVGRIVEWTAYLAYAAVLWRYLSWISAVVFLILELLLSVRRTHFLDLGRFTVGVCLGPRVKFLFGVAFTRYNGVGRISGFEVLIWRHSLMVCALLPRGEWKAFQRRNAERRVALEKGGDE</sequence>
<organism evidence="2 3">
    <name type="scientific">Streptomyces xantholiticus</name>
    <dbReference type="NCBI Taxonomy" id="68285"/>
    <lineage>
        <taxon>Bacteria</taxon>
        <taxon>Bacillati</taxon>
        <taxon>Actinomycetota</taxon>
        <taxon>Actinomycetes</taxon>
        <taxon>Kitasatosporales</taxon>
        <taxon>Streptomycetaceae</taxon>
        <taxon>Streptomyces</taxon>
    </lineage>
</organism>
<gene>
    <name evidence="2" type="ORF">ABT276_23760</name>
</gene>
<reference evidence="2 3" key="1">
    <citation type="submission" date="2024-06" db="EMBL/GenBank/DDBJ databases">
        <title>The Natural Products Discovery Center: Release of the First 8490 Sequenced Strains for Exploring Actinobacteria Biosynthetic Diversity.</title>
        <authorList>
            <person name="Kalkreuter E."/>
            <person name="Kautsar S.A."/>
            <person name="Yang D."/>
            <person name="Bader C.D."/>
            <person name="Teijaro C.N."/>
            <person name="Fluegel L."/>
            <person name="Davis C.M."/>
            <person name="Simpson J.R."/>
            <person name="Lauterbach L."/>
            <person name="Steele A.D."/>
            <person name="Gui C."/>
            <person name="Meng S."/>
            <person name="Li G."/>
            <person name="Viehrig K."/>
            <person name="Ye F."/>
            <person name="Su P."/>
            <person name="Kiefer A.F."/>
            <person name="Nichols A."/>
            <person name="Cepeda A.J."/>
            <person name="Yan W."/>
            <person name="Fan B."/>
            <person name="Jiang Y."/>
            <person name="Adhikari A."/>
            <person name="Zheng C.-J."/>
            <person name="Schuster L."/>
            <person name="Cowan T.M."/>
            <person name="Smanski M.J."/>
            <person name="Chevrette M.G."/>
            <person name="De Carvalho L.P.S."/>
            <person name="Shen B."/>
        </authorList>
    </citation>
    <scope>NUCLEOTIDE SEQUENCE [LARGE SCALE GENOMIC DNA]</scope>
    <source>
        <strain evidence="2 3">NPDC000837</strain>
    </source>
</reference>
<dbReference type="EMBL" id="JBEPBX010000023">
    <property type="protein sequence ID" value="MER6616333.1"/>
    <property type="molecule type" value="Genomic_DNA"/>
</dbReference>
<evidence type="ECO:0000256" key="1">
    <source>
        <dbReference type="SAM" id="Phobius"/>
    </source>
</evidence>
<keyword evidence="1" id="KW-1133">Transmembrane helix</keyword>
<feature type="transmembrane region" description="Helical" evidence="1">
    <location>
        <begin position="91"/>
        <end position="109"/>
    </location>
</feature>
<comment type="caution">
    <text evidence="2">The sequence shown here is derived from an EMBL/GenBank/DDBJ whole genome shotgun (WGS) entry which is preliminary data.</text>
</comment>
<keyword evidence="1" id="KW-0472">Membrane</keyword>
<evidence type="ECO:0000313" key="3">
    <source>
        <dbReference type="Proteomes" id="UP001445472"/>
    </source>
</evidence>
<dbReference type="RefSeq" id="WP_351977709.1">
    <property type="nucleotide sequence ID" value="NZ_JBEPBX010000023.1"/>
</dbReference>
<keyword evidence="3" id="KW-1185">Reference proteome</keyword>
<evidence type="ECO:0000313" key="2">
    <source>
        <dbReference type="EMBL" id="MER6616333.1"/>
    </source>
</evidence>
<dbReference type="Proteomes" id="UP001445472">
    <property type="component" value="Unassembled WGS sequence"/>
</dbReference>
<protein>
    <submittedName>
        <fullName evidence="2">Uncharacterized protein</fullName>
    </submittedName>
</protein>
<proteinExistence type="predicted"/>